<feature type="transmembrane region" description="Helical" evidence="2">
    <location>
        <begin position="584"/>
        <end position="607"/>
    </location>
</feature>
<keyword evidence="4" id="KW-1185">Reference proteome</keyword>
<dbReference type="Proteomes" id="UP000693892">
    <property type="component" value="Unassembled WGS sequence"/>
</dbReference>
<keyword evidence="2" id="KW-0812">Transmembrane</keyword>
<evidence type="ECO:0000256" key="1">
    <source>
        <dbReference type="SAM" id="MobiDB-lite"/>
    </source>
</evidence>
<keyword evidence="2" id="KW-1133">Transmembrane helix</keyword>
<evidence type="ECO:0000256" key="2">
    <source>
        <dbReference type="SAM" id="Phobius"/>
    </source>
</evidence>
<evidence type="ECO:0000313" key="3">
    <source>
        <dbReference type="EMBL" id="CAG7601421.1"/>
    </source>
</evidence>
<name>A0A916JTQ1_9MICO</name>
<dbReference type="AlphaFoldDB" id="A0A916JTQ1"/>
<protein>
    <submittedName>
        <fullName evidence="3">Uncharacterized protein</fullName>
    </submittedName>
</protein>
<sequence>MLEIGGWPVGAFRSSSGEYVYCVEPGAVEPSGAQKSARTVSSLPAYSAYTFDQSGWKGTVTSGALSGKRLRQINYVLWEHGRTKSKAKAVAVQLAVWMLRGDPGAEAWLDHHLGWVRANGGKAYIDRARELVAEAQAQAVVAVAPKPKPLRIEPDEADPTTGTVAYPAGTTELRIDGGAFDNGGELLKVSGGKAGRATWTATPHDEEWQGEQVVSITGNWKLKAAGWPAKVSVQPPVVALQQRLAAGIGPVTSTFSGRLSTTERTDIAFEPVLSTLVEERMLSADGDRFSDTVEFEIADGSAPWPSREGDDGQIEYAPVLAQGTVYGPFEAPQEPGDDVPDDAPTAGDAAVIAEHGPGEYRVESTAGPTGPGYYYWVWRIREEEQTAELREADLLPQGYDFSDDFGLVDEGHVVPTGLRWDTELEERVLDAGDAVLRDRLTVEPHGGVWLRDESGDRIPAVIRLTVYGSDTEPARAATAPEDARRLTEARVEVDRPVDGGVVVDPIELPSDTRGWVTVQACLYAEDQPERWRGYTEEWCDDYGIPEETARISEPEQPGQPEEPARPDDPELALTGSDGDSMLSAGVPLVGLGLLGSGAGALLLGGLLRQRSRGGARHYGLHHPGR</sequence>
<comment type="caution">
    <text evidence="3">The sequence shown here is derived from an EMBL/GenBank/DDBJ whole genome shotgun (WGS) entry which is preliminary data.</text>
</comment>
<organism evidence="3 4">
    <name type="scientific">Leucobacter soli</name>
    <dbReference type="NCBI Taxonomy" id="2812850"/>
    <lineage>
        <taxon>Bacteria</taxon>
        <taxon>Bacillati</taxon>
        <taxon>Actinomycetota</taxon>
        <taxon>Actinomycetes</taxon>
        <taxon>Micrococcales</taxon>
        <taxon>Microbacteriaceae</taxon>
        <taxon>Leucobacter</taxon>
    </lineage>
</organism>
<keyword evidence="2" id="KW-0472">Membrane</keyword>
<evidence type="ECO:0000313" key="4">
    <source>
        <dbReference type="Proteomes" id="UP000693892"/>
    </source>
</evidence>
<feature type="region of interest" description="Disordered" evidence="1">
    <location>
        <begin position="550"/>
        <end position="579"/>
    </location>
</feature>
<accession>A0A916JTQ1</accession>
<gene>
    <name evidence="3" type="ORF">LEUCIP111803_00461</name>
</gene>
<reference evidence="3" key="1">
    <citation type="submission" date="2021-06" db="EMBL/GenBank/DDBJ databases">
        <authorList>
            <person name="Criscuolo A."/>
        </authorList>
    </citation>
    <scope>NUCLEOTIDE SEQUENCE</scope>
    <source>
        <strain evidence="3">CIP111803</strain>
    </source>
</reference>
<proteinExistence type="predicted"/>
<dbReference type="EMBL" id="CAJVAP010000004">
    <property type="protein sequence ID" value="CAG7601421.1"/>
    <property type="molecule type" value="Genomic_DNA"/>
</dbReference>